<protein>
    <recommendedName>
        <fullName evidence="7">Rhodopsin domain-containing protein</fullName>
    </recommendedName>
</protein>
<evidence type="ECO:0000256" key="1">
    <source>
        <dbReference type="ARBA" id="ARBA00004141"/>
    </source>
</evidence>
<dbReference type="OrthoDB" id="10017208at2759"/>
<feature type="transmembrane region" description="Helical" evidence="6">
    <location>
        <begin position="72"/>
        <end position="92"/>
    </location>
</feature>
<gene>
    <name evidence="8" type="ORF">HETSPECPRED_001932</name>
</gene>
<evidence type="ECO:0000256" key="5">
    <source>
        <dbReference type="ARBA" id="ARBA00038359"/>
    </source>
</evidence>
<reference evidence="8" key="1">
    <citation type="submission" date="2021-03" db="EMBL/GenBank/DDBJ databases">
        <authorList>
            <person name="Tagirdzhanova G."/>
        </authorList>
    </citation>
    <scope>NUCLEOTIDE SEQUENCE</scope>
</reference>
<evidence type="ECO:0000256" key="3">
    <source>
        <dbReference type="ARBA" id="ARBA00022989"/>
    </source>
</evidence>
<dbReference type="PANTHER" id="PTHR33048:SF47">
    <property type="entry name" value="INTEGRAL MEMBRANE PROTEIN-RELATED"/>
    <property type="match status" value="1"/>
</dbReference>
<keyword evidence="2 6" id="KW-0812">Transmembrane</keyword>
<comment type="caution">
    <text evidence="8">The sequence shown here is derived from an EMBL/GenBank/DDBJ whole genome shotgun (WGS) entry which is preliminary data.</text>
</comment>
<evidence type="ECO:0000313" key="8">
    <source>
        <dbReference type="EMBL" id="CAF9914252.1"/>
    </source>
</evidence>
<dbReference type="PANTHER" id="PTHR33048">
    <property type="entry name" value="PTH11-LIKE INTEGRAL MEMBRANE PROTEIN (AFU_ORTHOLOGUE AFUA_5G11245)"/>
    <property type="match status" value="1"/>
</dbReference>
<feature type="domain" description="Rhodopsin" evidence="7">
    <location>
        <begin position="2"/>
        <end position="132"/>
    </location>
</feature>
<name>A0A8H3F1H8_9LECA</name>
<sequence>MVAVDLVILLQCRPLHFAWDKAFPDSQGYCIDEDKFFRGSGSVNVVLNFVVFVLPIPLLWRLRTTLKQQLVLTAIFTLAGFVVIVSIIWIVVLSSLDHSDVTWNFINAGLWSAIEPNMAVVCACIPSLRPLATVITQGVFNHPLMKSTVQSTPSGTSSRRIWGSSTGKVSDGAFSHLDEADDMRPLGHGVSVYGGGLRGDQSDGENLELPHNGISIKTEIEVSTTDRLDYNDRLY</sequence>
<evidence type="ECO:0000256" key="2">
    <source>
        <dbReference type="ARBA" id="ARBA00022692"/>
    </source>
</evidence>
<keyword evidence="4 6" id="KW-0472">Membrane</keyword>
<dbReference type="Pfam" id="PF20684">
    <property type="entry name" value="Fung_rhodopsin"/>
    <property type="match status" value="1"/>
</dbReference>
<dbReference type="InterPro" id="IPR049326">
    <property type="entry name" value="Rhodopsin_dom_fungi"/>
</dbReference>
<dbReference type="GO" id="GO:0016020">
    <property type="term" value="C:membrane"/>
    <property type="evidence" value="ECO:0007669"/>
    <property type="project" value="UniProtKB-SubCell"/>
</dbReference>
<comment type="similarity">
    <text evidence="5">Belongs to the SAT4 family.</text>
</comment>
<evidence type="ECO:0000256" key="4">
    <source>
        <dbReference type="ARBA" id="ARBA00023136"/>
    </source>
</evidence>
<dbReference type="AlphaFoldDB" id="A0A8H3F1H8"/>
<feature type="transmembrane region" description="Helical" evidence="6">
    <location>
        <begin position="42"/>
        <end position="60"/>
    </location>
</feature>
<proteinExistence type="inferred from homology"/>
<evidence type="ECO:0000259" key="7">
    <source>
        <dbReference type="Pfam" id="PF20684"/>
    </source>
</evidence>
<dbReference type="EMBL" id="CAJPDS010000014">
    <property type="protein sequence ID" value="CAF9914252.1"/>
    <property type="molecule type" value="Genomic_DNA"/>
</dbReference>
<evidence type="ECO:0000313" key="9">
    <source>
        <dbReference type="Proteomes" id="UP000664521"/>
    </source>
</evidence>
<dbReference type="InterPro" id="IPR052337">
    <property type="entry name" value="SAT4-like"/>
</dbReference>
<keyword evidence="9" id="KW-1185">Reference proteome</keyword>
<dbReference type="Proteomes" id="UP000664521">
    <property type="component" value="Unassembled WGS sequence"/>
</dbReference>
<evidence type="ECO:0000256" key="6">
    <source>
        <dbReference type="SAM" id="Phobius"/>
    </source>
</evidence>
<organism evidence="8 9">
    <name type="scientific">Heterodermia speciosa</name>
    <dbReference type="NCBI Taxonomy" id="116794"/>
    <lineage>
        <taxon>Eukaryota</taxon>
        <taxon>Fungi</taxon>
        <taxon>Dikarya</taxon>
        <taxon>Ascomycota</taxon>
        <taxon>Pezizomycotina</taxon>
        <taxon>Lecanoromycetes</taxon>
        <taxon>OSLEUM clade</taxon>
        <taxon>Lecanoromycetidae</taxon>
        <taxon>Caliciales</taxon>
        <taxon>Physciaceae</taxon>
        <taxon>Heterodermia</taxon>
    </lineage>
</organism>
<keyword evidence="3 6" id="KW-1133">Transmembrane helix</keyword>
<comment type="subcellular location">
    <subcellularLocation>
        <location evidence="1">Membrane</location>
        <topology evidence="1">Multi-pass membrane protein</topology>
    </subcellularLocation>
</comment>
<accession>A0A8H3F1H8</accession>